<organism evidence="2 3">
    <name type="scientific">Actinoplanes ianthinogenes</name>
    <dbReference type="NCBI Taxonomy" id="122358"/>
    <lineage>
        <taxon>Bacteria</taxon>
        <taxon>Bacillati</taxon>
        <taxon>Actinomycetota</taxon>
        <taxon>Actinomycetes</taxon>
        <taxon>Micromonosporales</taxon>
        <taxon>Micromonosporaceae</taxon>
        <taxon>Actinoplanes</taxon>
    </lineage>
</organism>
<evidence type="ECO:0000313" key="3">
    <source>
        <dbReference type="Proteomes" id="UP000676967"/>
    </source>
</evidence>
<gene>
    <name evidence="2" type="ORF">Aiant_18630</name>
</gene>
<dbReference type="EMBL" id="AP023356">
    <property type="protein sequence ID" value="BCJ41206.1"/>
    <property type="molecule type" value="Genomic_DNA"/>
</dbReference>
<feature type="compositionally biased region" description="Basic and acidic residues" evidence="1">
    <location>
        <begin position="426"/>
        <end position="459"/>
    </location>
</feature>
<sequence length="470" mass="51995">MDVESSTVSVYIFWLPFGESYGRIVALRRVRQEDVAVDLWASDLTYPVESGDLRERYSADIWRRLFSNEWMRVIEGPVPLWECLAGTTVRAEIEERLNAGEGAAKFMFGVTVELADLGWGAEERIPPRFTQFFRLKDGGLSELFERSLSEAAEEAHAWYRDAERGVPGSSERLDHEIADMIRFEGSRGAQVGRYNVQINTFTATYEGGSMDFHEVFQRASVRMAIARLQLSPGDSRLRSALVSAFSHEGWGLFASPRYITVERQQRGILDFLCGLIGIGVEGVRGLQVGDENKQINSFLYQVTATPTAAQILSRNHGLATALADFFFPRPGNNVSLGELRDTVTAQLEQMPISWKDDITRGATYPLGAVRVVRGHDGVSVGEDITVFNTEAVSVSELEVELPDLVPFVESDPLPGLLLSPPLPPVREARKRDVAGRDGADGLDHPFPDPRSDTNPRDPDEIPGPGDGLGL</sequence>
<feature type="region of interest" description="Disordered" evidence="1">
    <location>
        <begin position="412"/>
        <end position="470"/>
    </location>
</feature>
<proteinExistence type="predicted"/>
<name>A0ABM7LPJ1_9ACTN</name>
<evidence type="ECO:0000256" key="1">
    <source>
        <dbReference type="SAM" id="MobiDB-lite"/>
    </source>
</evidence>
<accession>A0ABM7LPJ1</accession>
<dbReference type="Proteomes" id="UP000676967">
    <property type="component" value="Chromosome"/>
</dbReference>
<keyword evidence="3" id="KW-1185">Reference proteome</keyword>
<evidence type="ECO:0000313" key="2">
    <source>
        <dbReference type="EMBL" id="BCJ41206.1"/>
    </source>
</evidence>
<reference evidence="2 3" key="1">
    <citation type="submission" date="2020-08" db="EMBL/GenBank/DDBJ databases">
        <title>Whole genome shotgun sequence of Actinoplanes ianthinogenes NBRC 13996.</title>
        <authorList>
            <person name="Komaki H."/>
            <person name="Tamura T."/>
        </authorList>
    </citation>
    <scope>NUCLEOTIDE SEQUENCE [LARGE SCALE GENOMIC DNA]</scope>
    <source>
        <strain evidence="2 3">NBRC 13996</strain>
    </source>
</reference>
<protein>
    <submittedName>
        <fullName evidence="2">Uncharacterized protein</fullName>
    </submittedName>
</protein>